<accession>A0ABP1P3X4</accession>
<gene>
    <name evidence="1" type="ORF">XYLVIOL_LOCUS8620</name>
</gene>
<organism evidence="1 2">
    <name type="scientific">Xylocopa violacea</name>
    <name type="common">Violet carpenter bee</name>
    <name type="synonym">Apis violacea</name>
    <dbReference type="NCBI Taxonomy" id="135666"/>
    <lineage>
        <taxon>Eukaryota</taxon>
        <taxon>Metazoa</taxon>
        <taxon>Ecdysozoa</taxon>
        <taxon>Arthropoda</taxon>
        <taxon>Hexapoda</taxon>
        <taxon>Insecta</taxon>
        <taxon>Pterygota</taxon>
        <taxon>Neoptera</taxon>
        <taxon>Endopterygota</taxon>
        <taxon>Hymenoptera</taxon>
        <taxon>Apocrita</taxon>
        <taxon>Aculeata</taxon>
        <taxon>Apoidea</taxon>
        <taxon>Anthophila</taxon>
        <taxon>Apidae</taxon>
        <taxon>Xylocopa</taxon>
        <taxon>Xylocopa</taxon>
    </lineage>
</organism>
<evidence type="ECO:0000313" key="1">
    <source>
        <dbReference type="EMBL" id="CAL7947989.1"/>
    </source>
</evidence>
<name>A0ABP1P3X4_XYLVO</name>
<protein>
    <submittedName>
        <fullName evidence="1">Uncharacterized protein</fullName>
    </submittedName>
</protein>
<proteinExistence type="predicted"/>
<dbReference type="EMBL" id="CAXAJV020001296">
    <property type="protein sequence ID" value="CAL7947989.1"/>
    <property type="molecule type" value="Genomic_DNA"/>
</dbReference>
<dbReference type="PANTHER" id="PTHR31094:SF2">
    <property type="entry name" value="RIKEN CDNA 2310061I04 GENE"/>
    <property type="match status" value="1"/>
</dbReference>
<dbReference type="InterPro" id="IPR018790">
    <property type="entry name" value="DUF2358"/>
</dbReference>
<dbReference type="PANTHER" id="PTHR31094">
    <property type="entry name" value="RIKEN CDNA 2310061I04 GENE"/>
    <property type="match status" value="1"/>
</dbReference>
<evidence type="ECO:0000313" key="2">
    <source>
        <dbReference type="Proteomes" id="UP001642520"/>
    </source>
</evidence>
<keyword evidence="2" id="KW-1185">Reference proteome</keyword>
<sequence>MSSYLRTIPNKFSFFVNTRRQVTNIDYQLPKHVKSSLFLDEFIGRQTAVNLMVNYKAKHLNSEALSLNQNVPVAFVDSTTKRPMALNKKYNALKHQTVKLQQQRQTNVQILNVIVTDVTNANLSRKNTLWGKSVSNSEYKDSDFSKMGEIPSAKMILDNVSPNHEKDSIFYSKISTNVQNVNEMEPLEVGNDRKPSDEHLHNVFNVLRNDLPLLFVTTMNYNIYTDDLIFVNNFKGTTTVGSKIYISQITLLKLAGHLRFAYIKFDILKMTMHPEDNSIKVRWRIVGVSSANIFIKLWKRKMWRHKEFVNNQTVWYDGFSTFFVNNDGKIFKHIVDKMMPDQNVEQVKFNLKKYLQLLRIK</sequence>
<comment type="caution">
    <text evidence="1">The sequence shown here is derived from an EMBL/GenBank/DDBJ whole genome shotgun (WGS) entry which is preliminary data.</text>
</comment>
<reference evidence="1 2" key="1">
    <citation type="submission" date="2024-08" db="EMBL/GenBank/DDBJ databases">
        <authorList>
            <person name="Will J Nash"/>
            <person name="Angela Man"/>
            <person name="Seanna McTaggart"/>
            <person name="Kendall Baker"/>
            <person name="Tom Barker"/>
            <person name="Leah Catchpole"/>
            <person name="Alex Durrant"/>
            <person name="Karim Gharbi"/>
            <person name="Naomi Irish"/>
            <person name="Gemy Kaithakottil"/>
            <person name="Debby Ku"/>
            <person name="Aaliyah Providence"/>
            <person name="Felix Shaw"/>
            <person name="David Swarbreck"/>
            <person name="Chris Watkins"/>
            <person name="Ann M. McCartney"/>
            <person name="Giulio Formenti"/>
            <person name="Alice Mouton"/>
            <person name="Noel Vella"/>
            <person name="Bjorn M von Reumont"/>
            <person name="Adriana Vella"/>
            <person name="Wilfried Haerty"/>
        </authorList>
    </citation>
    <scope>NUCLEOTIDE SEQUENCE [LARGE SCALE GENOMIC DNA]</scope>
</reference>
<dbReference type="Proteomes" id="UP001642520">
    <property type="component" value="Unassembled WGS sequence"/>
</dbReference>
<dbReference type="Pfam" id="PF10184">
    <property type="entry name" value="DUF2358"/>
    <property type="match status" value="1"/>
</dbReference>